<dbReference type="PANTHER" id="PTHR36922">
    <property type="entry name" value="BLL2446 PROTEIN"/>
    <property type="match status" value="1"/>
</dbReference>
<dbReference type="InterPro" id="IPR018531">
    <property type="entry name" value="DUF1993"/>
</dbReference>
<gene>
    <name evidence="1" type="ORF">RQP53_08200</name>
</gene>
<accession>A0ABU3P9L5</accession>
<protein>
    <submittedName>
        <fullName evidence="1">DUF1993 domain-containing protein</fullName>
    </submittedName>
</protein>
<comment type="caution">
    <text evidence="1">The sequence shown here is derived from an EMBL/GenBank/DDBJ whole genome shotgun (WGS) entry which is preliminary data.</text>
</comment>
<dbReference type="Gene3D" id="1.20.120.450">
    <property type="entry name" value="dinb family like domain"/>
    <property type="match status" value="1"/>
</dbReference>
<dbReference type="RefSeq" id="WP_315649736.1">
    <property type="nucleotide sequence ID" value="NZ_JAVXZY010000002.1"/>
</dbReference>
<dbReference type="PANTHER" id="PTHR36922:SF1">
    <property type="entry name" value="DUF1993 DOMAIN-CONTAINING PROTEIN"/>
    <property type="match status" value="1"/>
</dbReference>
<evidence type="ECO:0000313" key="2">
    <source>
        <dbReference type="Proteomes" id="UP001246372"/>
    </source>
</evidence>
<proteinExistence type="predicted"/>
<dbReference type="SUPFAM" id="SSF109854">
    <property type="entry name" value="DinB/YfiT-like putative metalloenzymes"/>
    <property type="match status" value="1"/>
</dbReference>
<dbReference type="InterPro" id="IPR034660">
    <property type="entry name" value="DinB/YfiT-like"/>
</dbReference>
<keyword evidence="2" id="KW-1185">Reference proteome</keyword>
<dbReference type="EMBL" id="JAVXZY010000002">
    <property type="protein sequence ID" value="MDT8999246.1"/>
    <property type="molecule type" value="Genomic_DNA"/>
</dbReference>
<organism evidence="1 2">
    <name type="scientific">Roseateles aquae</name>
    <dbReference type="NCBI Taxonomy" id="3077235"/>
    <lineage>
        <taxon>Bacteria</taxon>
        <taxon>Pseudomonadati</taxon>
        <taxon>Pseudomonadota</taxon>
        <taxon>Betaproteobacteria</taxon>
        <taxon>Burkholderiales</taxon>
        <taxon>Sphaerotilaceae</taxon>
        <taxon>Roseateles</taxon>
    </lineage>
</organism>
<reference evidence="1" key="1">
    <citation type="submission" date="2023-09" db="EMBL/GenBank/DDBJ databases">
        <title>Paucibacter sp. APW11 Genome sequencing and assembly.</title>
        <authorList>
            <person name="Kim I."/>
        </authorList>
    </citation>
    <scope>NUCLEOTIDE SEQUENCE</scope>
    <source>
        <strain evidence="1">APW11</strain>
    </source>
</reference>
<name>A0ABU3P9L5_9BURK</name>
<sequence>MNTASLWATTVPVFQRYLGQLRGWLDLAEARLDGPALASLLQSRLAPDMHPLASQIEIACNFVPRALAPLLGQAQLQYGDFKRDLPGLRARLQARLALLQTLRADELDARPLPSLVHFDAGQALGQLAPADYIHQFALPNFFFHLSLAYALLRQAGLPLGKADFDGLHRYGPADLSPATTASA</sequence>
<dbReference type="Proteomes" id="UP001246372">
    <property type="component" value="Unassembled WGS sequence"/>
</dbReference>
<evidence type="ECO:0000313" key="1">
    <source>
        <dbReference type="EMBL" id="MDT8999246.1"/>
    </source>
</evidence>
<dbReference type="Pfam" id="PF09351">
    <property type="entry name" value="DUF1993"/>
    <property type="match status" value="1"/>
</dbReference>